<name>A0A4R0RDQ8_9APHY</name>
<evidence type="ECO:0000256" key="1">
    <source>
        <dbReference type="SAM" id="MobiDB-lite"/>
    </source>
</evidence>
<protein>
    <submittedName>
        <fullName evidence="2">Uncharacterized protein</fullName>
    </submittedName>
</protein>
<reference evidence="2 3" key="1">
    <citation type="submission" date="2018-11" db="EMBL/GenBank/DDBJ databases">
        <title>Genome assembly of Steccherinum ochraceum LE-BIN_3174, the white-rot fungus of the Steccherinaceae family (The Residual Polyporoid clade, Polyporales, Basidiomycota).</title>
        <authorList>
            <person name="Fedorova T.V."/>
            <person name="Glazunova O.A."/>
            <person name="Landesman E.O."/>
            <person name="Moiseenko K.V."/>
            <person name="Psurtseva N.V."/>
            <person name="Savinova O.S."/>
            <person name="Shakhova N.V."/>
            <person name="Tyazhelova T.V."/>
            <person name="Vasina D.V."/>
        </authorList>
    </citation>
    <scope>NUCLEOTIDE SEQUENCE [LARGE SCALE GENOMIC DNA]</scope>
    <source>
        <strain evidence="2 3">LE-BIN_3174</strain>
    </source>
</reference>
<dbReference type="PANTHER" id="PTHR36223">
    <property type="entry name" value="BETA-LACTAMASE-TYPE TRANSPEPTIDASE FOLD DOMAIN CONTAINING PROTEIN"/>
    <property type="match status" value="1"/>
</dbReference>
<evidence type="ECO:0000313" key="3">
    <source>
        <dbReference type="Proteomes" id="UP000292702"/>
    </source>
</evidence>
<dbReference type="EMBL" id="RWJN01000192">
    <property type="protein sequence ID" value="TCD65216.1"/>
    <property type="molecule type" value="Genomic_DNA"/>
</dbReference>
<sequence length="322" mass="36165">MKTERYYVDIVSTDGPIPEYEEQYAIEDSRYTTNSCWIPSEAGQAFRINISNLSADDIEARCFIDGRLLTRILVPSNVADYADGVHVTDSAVRPFVFSDVTVIDDENTLVAATYNPEKLGMIEVKCTSTASSYGKSTAGIADSFREVAAVPSIFCADALMMDKPEQPRARFIYRYRPRSLLQAEGLIPHDYVDEDRNPRKRSRTQSPLTDESDSQDTKRYKHDQSPILYDSIEDIWSTSLLLKPAFLGDQDLNVGLVDEELESLRSQRDVLAEQLKGVDTKILEVKSRRSSRSYEPSPVGSKKDCVSIHQLPNTDHSTFGLA</sequence>
<comment type="caution">
    <text evidence="2">The sequence shown here is derived from an EMBL/GenBank/DDBJ whole genome shotgun (WGS) entry which is preliminary data.</text>
</comment>
<accession>A0A4R0RDQ8</accession>
<gene>
    <name evidence="2" type="ORF">EIP91_002963</name>
</gene>
<keyword evidence="3" id="KW-1185">Reference proteome</keyword>
<dbReference type="AlphaFoldDB" id="A0A4R0RDQ8"/>
<organism evidence="2 3">
    <name type="scientific">Steccherinum ochraceum</name>
    <dbReference type="NCBI Taxonomy" id="92696"/>
    <lineage>
        <taxon>Eukaryota</taxon>
        <taxon>Fungi</taxon>
        <taxon>Dikarya</taxon>
        <taxon>Basidiomycota</taxon>
        <taxon>Agaricomycotina</taxon>
        <taxon>Agaricomycetes</taxon>
        <taxon>Polyporales</taxon>
        <taxon>Steccherinaceae</taxon>
        <taxon>Steccherinum</taxon>
    </lineage>
</organism>
<evidence type="ECO:0000313" key="2">
    <source>
        <dbReference type="EMBL" id="TCD65216.1"/>
    </source>
</evidence>
<dbReference type="PANTHER" id="PTHR36223:SF1">
    <property type="entry name" value="TRANSCRIPTION ELONGATION FACTOR EAF N-TERMINAL DOMAIN-CONTAINING PROTEIN"/>
    <property type="match status" value="1"/>
</dbReference>
<feature type="region of interest" description="Disordered" evidence="1">
    <location>
        <begin position="191"/>
        <end position="222"/>
    </location>
</feature>
<proteinExistence type="predicted"/>
<dbReference type="Proteomes" id="UP000292702">
    <property type="component" value="Unassembled WGS sequence"/>
</dbReference>
<dbReference type="OrthoDB" id="3364132at2759"/>